<dbReference type="PANTHER" id="PTHR10131:SF94">
    <property type="entry name" value="TNF RECEPTOR-ASSOCIATED FACTOR 4"/>
    <property type="match status" value="1"/>
</dbReference>
<feature type="region of interest" description="Disordered" evidence="5">
    <location>
        <begin position="682"/>
        <end position="722"/>
    </location>
</feature>
<feature type="compositionally biased region" description="Low complexity" evidence="5">
    <location>
        <begin position="563"/>
        <end position="574"/>
    </location>
</feature>
<evidence type="ECO:0000313" key="8">
    <source>
        <dbReference type="EMBL" id="SZX63667.1"/>
    </source>
</evidence>
<dbReference type="InterPro" id="IPR001293">
    <property type="entry name" value="Znf_TRAF"/>
</dbReference>
<feature type="region of interest" description="Disordered" evidence="5">
    <location>
        <begin position="1184"/>
        <end position="1265"/>
    </location>
</feature>
<feature type="region of interest" description="Disordered" evidence="5">
    <location>
        <begin position="1313"/>
        <end position="1365"/>
    </location>
</feature>
<dbReference type="EMBL" id="FNXT01000337">
    <property type="protein sequence ID" value="SZX63667.1"/>
    <property type="molecule type" value="Genomic_DNA"/>
</dbReference>
<dbReference type="InterPro" id="IPR013083">
    <property type="entry name" value="Znf_RING/FYVE/PHD"/>
</dbReference>
<evidence type="ECO:0000259" key="7">
    <source>
        <dbReference type="PROSITE" id="PS50145"/>
    </source>
</evidence>
<dbReference type="SUPFAM" id="SSF49599">
    <property type="entry name" value="TRAF domain-like"/>
    <property type="match status" value="2"/>
</dbReference>
<feature type="compositionally biased region" description="Low complexity" evidence="5">
    <location>
        <begin position="691"/>
        <end position="722"/>
    </location>
</feature>
<feature type="region of interest" description="Disordered" evidence="5">
    <location>
        <begin position="451"/>
        <end position="490"/>
    </location>
</feature>
<sequence>MASSSINHYQYSYVEDELQFPQELICTVCHDVAGTHTACPGCSQTFCQNCVHKWFDTQKSNAQGCTCPYCRRRLKFSDLKHDPAIQQQLDQLQVHCPNAKAGCTAIVARGAVPSHLKRDCWAQLCCCCFCGLQGLRRDISKHESNECSQRLISCSNAAAGCSAAVPVSFLQEHLEHSCPAAQRACPHCRQQVQRSSWGLHLQLRCPARQPCPLRLYGCSSSGSAEEMQQHSLRCKYQQQRQQAEQQLIEAGGLAAGAAAAAAVLTAADSGEMPRDAVEDSFDAFGAPSVGRAAANACERLLQAIPAAALPQRMQQDAGWLVSRAAAAEVGSRPAALAVQTAPQQIMPARREAVTAAAAGSISSSSSSSSSSMSLAEALALGRPQCFTSVGLHSDPLLECCWRTLLNLNMFDILSADYADIQLPSCFLLYTSLIRAWEAVQRILGPRWQQQQQEQRQQQQQQQQQQRARRSSTDSGGSNESEQHLLPGCQRGLDEDETDELSYWLYHQRHLLQAAAGAAAPFTQLWLGLGWPAFAPAQSVELGELLQMAQGALQIIAEVVSSSSSSAGGSAVGDSRGAGGRQDGSSGAAATAAAGDAVQGAGPAGQVLRQTQQDMQPGDRQQQQQQQQQTTTPQRRQGGWLNRLSAVLGSPAADQMRAAYAAGAADAAAAGVAAVAPRGLGGQGLGVGGPRGRQQQQQPQRQQQQQGQASSSSRRGAAAATLASSAPGDALGAALMAAPGFEASLQQLQRLGGGPPLPAKRRTPKLLHGLAPLEALELSTALLLLSSARAMHVETMQIPSLPPMMMASYRLFWGPSVLAGSAVWLGQGVQLGWQAAAVLSDMLMEVANRFMQALGEGFYDPDEMRVPLTPRMTMAAAQLVLPAGLLGACLPRVVGLSRAFHDEECEDLSEVTWSDVAGRIGLQLEVGAAACVRELRAPFASYGCCVWAFHDEECEDLSEVTWSDVAGRIGLQLELDKLVALVEERLPVSFEDEDEDEDDFMDEDEEEEDEDEDEDEDEGDDSSSDEYTTDDEYMEEALHEQEQQQQLLPGASDTGFSNGLVAQAARMLRDVASAAATGVSPPAPAAAAAAAAAGAVAGSSSRRVSSSSAAGSSHAAGGAGSSSRAGSSAAAAAAAAAGGGGGRRRWSKAASDSGSEGGWESANSEEAAAVLAEEYAQQLHMHALPHSTSPASKSAAAAAAAGGAPASLQTPQQPATAAEGAAAGLDEEPQARQQQQQGQKQQKGKPASKAAAAAAAGGAAASSGAGDWHQQLAANLQQLAASSAGLPQLEQHLTQSAVQSVAWAVPGVVQSWTGDAGDGLGTSSQQVQSPDQQQQQQDAGAAPADTQQQQQQQQHQPAQDSAQEAGDATTHGVVLVAGFLEVILKLLLEAAGSAAQQQAALQLGGGQHASSDEQQQQQQGVSVFVTARHVLLGVAGNADLSSLLLHRSGKSGSPDSAAVAWAGSAPRISSSLLSAVEQDPLTAWLLQLAAGGWQQQQQQQQQHTATATISSCGSSNMVLFPADLRFYCGKAWPISSSSACCFLSGMQCGGCAAATAGLPAELEARLQACQAGLAGLAVRTGAAAAVIKGQPHSSSSSSDSAGKGGELVQLSTEQLQQLLQATRMYHLQQPWWYDSATPTSSAGHARGSSSNGSSSSSSVEAAAGWQALPPVDQIHLAFVQQLLQPLRDVAALREVWLQQAQDGCVWPPAHFEGMVHDALETVAGERQQQRALVRQLQQLSAAAPGSTPVRPAAAAVAAAGVQQAGSAVLVDDPEAALGSASEEGSEDMMDLDIEPEALDLLAAAAEDFLVQQLAAASELAVDVAGRQEVGPGDVRTALAARGHGHMLAQLRSALQRDS</sequence>
<name>A0A383VDP4_TETOB</name>
<dbReference type="Pfam" id="PF02176">
    <property type="entry name" value="zf-TRAF"/>
    <property type="match status" value="1"/>
</dbReference>
<feature type="compositionally biased region" description="Acidic residues" evidence="5">
    <location>
        <begin position="989"/>
        <end position="1026"/>
    </location>
</feature>
<feature type="compositionally biased region" description="Low complexity" evidence="5">
    <location>
        <begin position="1147"/>
        <end position="1165"/>
    </location>
</feature>
<proteinExistence type="predicted"/>
<dbReference type="Proteomes" id="UP000256970">
    <property type="component" value="Unassembled WGS sequence"/>
</dbReference>
<feature type="domain" description="TRAF-type" evidence="7">
    <location>
        <begin position="142"/>
        <end position="196"/>
    </location>
</feature>
<feature type="compositionally biased region" description="Low complexity" evidence="5">
    <location>
        <begin position="582"/>
        <end position="638"/>
    </location>
</feature>
<evidence type="ECO:0000256" key="3">
    <source>
        <dbReference type="ARBA" id="ARBA00022833"/>
    </source>
</evidence>
<dbReference type="SUPFAM" id="SSF57850">
    <property type="entry name" value="RING/U-box"/>
    <property type="match status" value="1"/>
</dbReference>
<feature type="domain" description="RING-type" evidence="6">
    <location>
        <begin position="26"/>
        <end position="71"/>
    </location>
</feature>
<reference evidence="8 9" key="1">
    <citation type="submission" date="2016-10" db="EMBL/GenBank/DDBJ databases">
        <authorList>
            <person name="Cai Z."/>
        </authorList>
    </citation>
    <scope>NUCLEOTIDE SEQUENCE [LARGE SCALE GENOMIC DNA]</scope>
</reference>
<evidence type="ECO:0000256" key="2">
    <source>
        <dbReference type="ARBA" id="ARBA00022771"/>
    </source>
</evidence>
<protein>
    <recommendedName>
        <fullName evidence="10">RING-type domain-containing protein</fullName>
    </recommendedName>
</protein>
<evidence type="ECO:0000259" key="6">
    <source>
        <dbReference type="PROSITE" id="PS50089"/>
    </source>
</evidence>
<evidence type="ECO:0000256" key="5">
    <source>
        <dbReference type="SAM" id="MobiDB-lite"/>
    </source>
</evidence>
<feature type="compositionally biased region" description="Low complexity" evidence="5">
    <location>
        <begin position="451"/>
        <end position="465"/>
    </location>
</feature>
<keyword evidence="1 4" id="KW-0479">Metal-binding</keyword>
<feature type="region of interest" description="Disordered" evidence="5">
    <location>
        <begin position="563"/>
        <end position="639"/>
    </location>
</feature>
<evidence type="ECO:0000256" key="1">
    <source>
        <dbReference type="ARBA" id="ARBA00022723"/>
    </source>
</evidence>
<accession>A0A383VDP4</accession>
<keyword evidence="9" id="KW-1185">Reference proteome</keyword>
<dbReference type="InterPro" id="IPR001841">
    <property type="entry name" value="Znf_RING"/>
</dbReference>
<dbReference type="GO" id="GO:0008270">
    <property type="term" value="F:zinc ion binding"/>
    <property type="evidence" value="ECO:0007669"/>
    <property type="project" value="UniProtKB-KW"/>
</dbReference>
<feature type="compositionally biased region" description="Low complexity" evidence="5">
    <location>
        <begin position="1322"/>
        <end position="1362"/>
    </location>
</feature>
<dbReference type="PROSITE" id="PS50145">
    <property type="entry name" value="ZF_TRAF"/>
    <property type="match status" value="1"/>
</dbReference>
<dbReference type="STRING" id="3088.A0A383VDP4"/>
<evidence type="ECO:0000256" key="4">
    <source>
        <dbReference type="PROSITE-ProRule" id="PRU00207"/>
    </source>
</evidence>
<dbReference type="PROSITE" id="PS50089">
    <property type="entry name" value="ZF_RING_2"/>
    <property type="match status" value="1"/>
</dbReference>
<feature type="zinc finger region" description="TRAF-type" evidence="4">
    <location>
        <begin position="142"/>
        <end position="196"/>
    </location>
</feature>
<feature type="region of interest" description="Disordered" evidence="5">
    <location>
        <begin position="1637"/>
        <end position="1656"/>
    </location>
</feature>
<dbReference type="PANTHER" id="PTHR10131">
    <property type="entry name" value="TNF RECEPTOR ASSOCIATED FACTOR"/>
    <property type="match status" value="1"/>
</dbReference>
<organism evidence="8 9">
    <name type="scientific">Tetradesmus obliquus</name>
    <name type="common">Green alga</name>
    <name type="synonym">Acutodesmus obliquus</name>
    <dbReference type="NCBI Taxonomy" id="3088"/>
    <lineage>
        <taxon>Eukaryota</taxon>
        <taxon>Viridiplantae</taxon>
        <taxon>Chlorophyta</taxon>
        <taxon>core chlorophytes</taxon>
        <taxon>Chlorophyceae</taxon>
        <taxon>CS clade</taxon>
        <taxon>Sphaeropleales</taxon>
        <taxon>Scenedesmaceae</taxon>
        <taxon>Tetradesmus</taxon>
    </lineage>
</organism>
<feature type="compositionally biased region" description="Low complexity" evidence="5">
    <location>
        <begin position="1102"/>
        <end position="1135"/>
    </location>
</feature>
<evidence type="ECO:0000313" key="9">
    <source>
        <dbReference type="Proteomes" id="UP000256970"/>
    </source>
</evidence>
<keyword evidence="2 4" id="KW-0863">Zinc-finger</keyword>
<keyword evidence="3 4" id="KW-0862">Zinc</keyword>
<evidence type="ECO:0008006" key="10">
    <source>
        <dbReference type="Google" id="ProtNLM"/>
    </source>
</evidence>
<feature type="region of interest" description="Disordered" evidence="5">
    <location>
        <begin position="987"/>
        <end position="1026"/>
    </location>
</feature>
<gene>
    <name evidence="8" type="ORF">BQ4739_LOCUS4219</name>
</gene>
<feature type="region of interest" description="Disordered" evidence="5">
    <location>
        <begin position="1102"/>
        <end position="1165"/>
    </location>
</feature>
<feature type="compositionally biased region" description="Low complexity" evidence="5">
    <location>
        <begin position="1639"/>
        <end position="1656"/>
    </location>
</feature>
<feature type="compositionally biased region" description="Low complexity" evidence="5">
    <location>
        <begin position="1230"/>
        <end position="1265"/>
    </location>
</feature>
<dbReference type="Gene3D" id="3.30.40.10">
    <property type="entry name" value="Zinc/RING finger domain, C3HC4 (zinc finger)"/>
    <property type="match status" value="3"/>
</dbReference>
<feature type="compositionally biased region" description="Low complexity" evidence="5">
    <location>
        <begin position="1188"/>
        <end position="1223"/>
    </location>
</feature>